<feature type="transmembrane region" description="Helical" evidence="5">
    <location>
        <begin position="21"/>
        <end position="41"/>
    </location>
</feature>
<dbReference type="Gene3D" id="1.20.1250.20">
    <property type="entry name" value="MFS general substrate transporter like domains"/>
    <property type="match status" value="2"/>
</dbReference>
<evidence type="ECO:0000256" key="3">
    <source>
        <dbReference type="ARBA" id="ARBA00022989"/>
    </source>
</evidence>
<dbReference type="Pfam" id="PF07690">
    <property type="entry name" value="MFS_1"/>
    <property type="match status" value="1"/>
</dbReference>
<reference evidence="7 8" key="2">
    <citation type="journal article" date="2018" name="Nature">
        <title>Mutant phenotypes for thousands of bacterial genes of unknown function.</title>
        <authorList>
            <person name="Price M.N."/>
            <person name="Wetmore K.M."/>
            <person name="Waters R.J."/>
            <person name="Callaghan M."/>
            <person name="Ray J."/>
            <person name="Liu H."/>
            <person name="Kuehl J.V."/>
            <person name="Melnyk R.A."/>
            <person name="Lamson J.S."/>
            <person name="Suh Y."/>
            <person name="Carlson H.K."/>
            <person name="Esquivel Z."/>
            <person name="Sadeeshkumar H."/>
            <person name="Chakraborty R."/>
            <person name="Zane G.M."/>
            <person name="Rubin B.E."/>
            <person name="Wall J.D."/>
            <person name="Visel A."/>
            <person name="Bristow J."/>
            <person name="Blow M.J."/>
            <person name="Arkin A.P."/>
            <person name="Deutschbauer A.M."/>
        </authorList>
    </citation>
    <scope>NUCLEOTIDE SEQUENCE [LARGE SCALE GENOMIC DNA]</scope>
    <source>
        <strain evidence="7 8">FW300-N2E3</strain>
    </source>
</reference>
<dbReference type="InterPro" id="IPR020846">
    <property type="entry name" value="MFS_dom"/>
</dbReference>
<dbReference type="SUPFAM" id="SSF103473">
    <property type="entry name" value="MFS general substrate transporter"/>
    <property type="match status" value="1"/>
</dbReference>
<feature type="transmembrane region" description="Helical" evidence="5">
    <location>
        <begin position="440"/>
        <end position="460"/>
    </location>
</feature>
<reference evidence="8" key="1">
    <citation type="submission" date="2015-09" db="EMBL/GenBank/DDBJ databases">
        <title>Whole genome sequence of Pseudomonas fluorescens FW300-N2E3.</title>
        <authorList>
            <person name="Ray J."/>
            <person name="Melnyk R."/>
            <person name="Deutschbauer A."/>
        </authorList>
    </citation>
    <scope>NUCLEOTIDE SEQUENCE [LARGE SCALE GENOMIC DNA]</scope>
    <source>
        <strain evidence="8">FW300-N2E3</strain>
    </source>
</reference>
<feature type="transmembrane region" description="Helical" evidence="5">
    <location>
        <begin position="269"/>
        <end position="291"/>
    </location>
</feature>
<comment type="subcellular location">
    <subcellularLocation>
        <location evidence="1">Membrane</location>
        <topology evidence="1">Multi-pass membrane protein</topology>
    </subcellularLocation>
</comment>
<dbReference type="PANTHER" id="PTHR23501">
    <property type="entry name" value="MAJOR FACILITATOR SUPERFAMILY"/>
    <property type="match status" value="1"/>
</dbReference>
<accession>A0A0N9WI14</accession>
<keyword evidence="3 5" id="KW-1133">Transmembrane helix</keyword>
<evidence type="ECO:0000256" key="5">
    <source>
        <dbReference type="SAM" id="Phobius"/>
    </source>
</evidence>
<feature type="domain" description="Major facilitator superfamily (MFS) profile" evidence="6">
    <location>
        <begin position="19"/>
        <end position="464"/>
    </location>
</feature>
<keyword evidence="2 5" id="KW-0812">Transmembrane</keyword>
<dbReference type="InterPro" id="IPR011701">
    <property type="entry name" value="MFS"/>
</dbReference>
<feature type="transmembrane region" description="Helical" evidence="5">
    <location>
        <begin position="109"/>
        <end position="130"/>
    </location>
</feature>
<feature type="transmembrane region" description="Helical" evidence="5">
    <location>
        <begin position="170"/>
        <end position="193"/>
    </location>
</feature>
<name>A0A0N9WI14_PSEFL</name>
<feature type="transmembrane region" description="Helical" evidence="5">
    <location>
        <begin position="406"/>
        <end position="428"/>
    </location>
</feature>
<dbReference type="Proteomes" id="UP000066487">
    <property type="component" value="Chromosome"/>
</dbReference>
<feature type="transmembrane region" description="Helical" evidence="5">
    <location>
        <begin position="360"/>
        <end position="385"/>
    </location>
</feature>
<feature type="transmembrane region" description="Helical" evidence="5">
    <location>
        <begin position="231"/>
        <end position="248"/>
    </location>
</feature>
<evidence type="ECO:0000256" key="2">
    <source>
        <dbReference type="ARBA" id="ARBA00022692"/>
    </source>
</evidence>
<feature type="transmembrane region" description="Helical" evidence="5">
    <location>
        <begin position="83"/>
        <end position="103"/>
    </location>
</feature>
<evidence type="ECO:0000313" key="8">
    <source>
        <dbReference type="Proteomes" id="UP000066487"/>
    </source>
</evidence>
<dbReference type="GO" id="GO:0022857">
    <property type="term" value="F:transmembrane transporter activity"/>
    <property type="evidence" value="ECO:0007669"/>
    <property type="project" value="InterPro"/>
</dbReference>
<evidence type="ECO:0000256" key="4">
    <source>
        <dbReference type="ARBA" id="ARBA00023136"/>
    </source>
</evidence>
<feature type="transmembrane region" description="Helical" evidence="5">
    <location>
        <begin position="333"/>
        <end position="354"/>
    </location>
</feature>
<evidence type="ECO:0000313" key="7">
    <source>
        <dbReference type="EMBL" id="ALI02833.1"/>
    </source>
</evidence>
<dbReference type="EMBL" id="CP012830">
    <property type="protein sequence ID" value="ALI02833.1"/>
    <property type="molecule type" value="Genomic_DNA"/>
</dbReference>
<feature type="transmembrane region" description="Helical" evidence="5">
    <location>
        <begin position="205"/>
        <end position="225"/>
    </location>
</feature>
<organism evidence="7 8">
    <name type="scientific">Pseudomonas fluorescens</name>
    <dbReference type="NCBI Taxonomy" id="294"/>
    <lineage>
        <taxon>Bacteria</taxon>
        <taxon>Pseudomonadati</taxon>
        <taxon>Pseudomonadota</taxon>
        <taxon>Gammaproteobacteria</taxon>
        <taxon>Pseudomonadales</taxon>
        <taxon>Pseudomonadaceae</taxon>
        <taxon>Pseudomonas</taxon>
    </lineage>
</organism>
<dbReference type="AlphaFoldDB" id="A0A0N9WI14"/>
<keyword evidence="4 5" id="KW-0472">Membrane</keyword>
<sequence length="472" mass="49662">MSTQGSSWSDLLSGKNAARSIALSGGVTLHAINIYIATTILPSVVKEIGGLDLYAWNTTLFVVASILGSALTAKILQRTGPRVSYAIASLFFLAGSLICALAPSMPVMLVGRAVQGLGGGLMFALCYSMIQLVFEERLWPRAMALVSGMWGIATLIGPAIGGIFAEMDAWRLAFGTLVPVTLAYILLTSSVLPKRDMNQPPVGRLPLLQLFLLAAAVLSVCIGSASSLPTWNLLGIGLCLLLVFFLVRHESSTLTRLLPKDALRLNTPLCALYATMGLLVVGMTSEIFVPYFLQTLHGQTPLIAGYLAALMAAGWTLSEVMSSGWRERGVRRAIISGPVFVLVGLIILAVAIPFDSGGDWALLTPICIALTLVGFGIGIGWPHLLTRVLQVASAEDQDSAASSITTVQLFATALGAALAGMIANMAGLNDPSNMQGTANAARWLFALFTIAPILALVTAVRSARIRPGLAAV</sequence>
<protein>
    <submittedName>
        <fullName evidence="7">MFS transporter</fullName>
    </submittedName>
</protein>
<evidence type="ECO:0000259" key="6">
    <source>
        <dbReference type="PROSITE" id="PS50850"/>
    </source>
</evidence>
<dbReference type="InterPro" id="IPR036259">
    <property type="entry name" value="MFS_trans_sf"/>
</dbReference>
<gene>
    <name evidence="7" type="ORF">AO353_17745</name>
</gene>
<dbReference type="RefSeq" id="WP_054596125.1">
    <property type="nucleotide sequence ID" value="NZ_CP012830.1"/>
</dbReference>
<feature type="transmembrane region" description="Helical" evidence="5">
    <location>
        <begin position="142"/>
        <end position="164"/>
    </location>
</feature>
<dbReference type="PANTHER" id="PTHR23501:SF154">
    <property type="entry name" value="MULTIDRUG-EFFLUX TRANSPORTER RV1634-RELATED"/>
    <property type="match status" value="1"/>
</dbReference>
<proteinExistence type="predicted"/>
<evidence type="ECO:0000256" key="1">
    <source>
        <dbReference type="ARBA" id="ARBA00004141"/>
    </source>
</evidence>
<dbReference type="PROSITE" id="PS50850">
    <property type="entry name" value="MFS"/>
    <property type="match status" value="1"/>
</dbReference>
<feature type="transmembrane region" description="Helical" evidence="5">
    <location>
        <begin position="303"/>
        <end position="321"/>
    </location>
</feature>
<dbReference type="GO" id="GO:0005886">
    <property type="term" value="C:plasma membrane"/>
    <property type="evidence" value="ECO:0007669"/>
    <property type="project" value="TreeGrafter"/>
</dbReference>
<feature type="transmembrane region" description="Helical" evidence="5">
    <location>
        <begin position="53"/>
        <end position="71"/>
    </location>
</feature>
<dbReference type="OrthoDB" id="9807274at2"/>